<keyword evidence="9" id="KW-1185">Reference proteome</keyword>
<name>A0A4R6ISG9_9BACT</name>
<feature type="chain" id="PRO_5020377827" evidence="7">
    <location>
        <begin position="19"/>
        <end position="419"/>
    </location>
</feature>
<dbReference type="GO" id="GO:0009279">
    <property type="term" value="C:cell outer membrane"/>
    <property type="evidence" value="ECO:0007669"/>
    <property type="project" value="UniProtKB-SubCell"/>
</dbReference>
<dbReference type="Proteomes" id="UP000295741">
    <property type="component" value="Unassembled WGS sequence"/>
</dbReference>
<reference evidence="8 9" key="1">
    <citation type="submission" date="2019-03" db="EMBL/GenBank/DDBJ databases">
        <title>Genomic Encyclopedia of Archaeal and Bacterial Type Strains, Phase II (KMG-II): from individual species to whole genera.</title>
        <authorList>
            <person name="Goeker M."/>
        </authorList>
    </citation>
    <scope>NUCLEOTIDE SEQUENCE [LARGE SCALE GENOMIC DNA]</scope>
    <source>
        <strain evidence="8 9">DSM 28323</strain>
    </source>
</reference>
<dbReference type="GO" id="GO:1990281">
    <property type="term" value="C:efflux pump complex"/>
    <property type="evidence" value="ECO:0007669"/>
    <property type="project" value="TreeGrafter"/>
</dbReference>
<comment type="caution">
    <text evidence="8">The sequence shown here is derived from an EMBL/GenBank/DDBJ whole genome shotgun (WGS) entry which is preliminary data.</text>
</comment>
<evidence type="ECO:0000256" key="4">
    <source>
        <dbReference type="ARBA" id="ARBA00023136"/>
    </source>
</evidence>
<protein>
    <submittedName>
        <fullName evidence="8">Outer membrane protein TolC</fullName>
    </submittedName>
</protein>
<dbReference type="GO" id="GO:0015288">
    <property type="term" value="F:porin activity"/>
    <property type="evidence" value="ECO:0007669"/>
    <property type="project" value="TreeGrafter"/>
</dbReference>
<gene>
    <name evidence="8" type="ORF">BC659_3177</name>
</gene>
<dbReference type="Gene3D" id="1.20.1600.10">
    <property type="entry name" value="Outer membrane efflux proteins (OEP)"/>
    <property type="match status" value="1"/>
</dbReference>
<dbReference type="AlphaFoldDB" id="A0A4R6ISG9"/>
<sequence>MRYLTKWLILLLPAFSVAQTPLQLEAVYEKAREHYPLLQQKKLVQQTAALSIENLTKGMLPQISINGQASYQSEVTAIAISFPGVTINPLSKDQYRLTADISQLIYDGGLNKQQQALQELNAGIEDQKLEVELYKLRERITQVFLGILYIDAQLKQADLLAADIETGMRKVEAQIANGTAFKSGYNALKAERLKTGQRIIELKATRRGLLSVLGLFIQETLADDQVLLQPVLTTLSDTSITRPEITLFQQQQKLIKGQSALIDIRNKPRASAFLQAGYGRPGLNMLKNSFEPFGIGGIRFSWSLGGWYTASKEKKLAGIQQQTVQLQQETFLLQTRTQVTQQEAEISKLKELIASDDEIIALRVSVKQAAAAQLENGVITASDYLREVNAEDQARQQLNTHKIQLIQAQANLRLIAGHS</sequence>
<accession>A0A4R6ISG9</accession>
<evidence type="ECO:0000256" key="6">
    <source>
        <dbReference type="SAM" id="Coils"/>
    </source>
</evidence>
<dbReference type="OrthoDB" id="976750at2"/>
<evidence type="ECO:0000313" key="8">
    <source>
        <dbReference type="EMBL" id="TDO25161.1"/>
    </source>
</evidence>
<dbReference type="EMBL" id="SNWP01000014">
    <property type="protein sequence ID" value="TDO25161.1"/>
    <property type="molecule type" value="Genomic_DNA"/>
</dbReference>
<dbReference type="PANTHER" id="PTHR30026:SF20">
    <property type="entry name" value="OUTER MEMBRANE PROTEIN TOLC"/>
    <property type="match status" value="1"/>
</dbReference>
<feature type="signal peptide" evidence="7">
    <location>
        <begin position="1"/>
        <end position="18"/>
    </location>
</feature>
<dbReference type="RefSeq" id="WP_133475729.1">
    <property type="nucleotide sequence ID" value="NZ_SNWP01000014.1"/>
</dbReference>
<dbReference type="GO" id="GO:0015562">
    <property type="term" value="F:efflux transmembrane transporter activity"/>
    <property type="evidence" value="ECO:0007669"/>
    <property type="project" value="InterPro"/>
</dbReference>
<evidence type="ECO:0000256" key="7">
    <source>
        <dbReference type="SAM" id="SignalP"/>
    </source>
</evidence>
<evidence type="ECO:0000256" key="3">
    <source>
        <dbReference type="ARBA" id="ARBA00022692"/>
    </source>
</evidence>
<evidence type="ECO:0000256" key="2">
    <source>
        <dbReference type="ARBA" id="ARBA00022452"/>
    </source>
</evidence>
<organism evidence="8 9">
    <name type="scientific">Sediminibacterium goheungense</name>
    <dbReference type="NCBI Taxonomy" id="1086393"/>
    <lineage>
        <taxon>Bacteria</taxon>
        <taxon>Pseudomonadati</taxon>
        <taxon>Bacteroidota</taxon>
        <taxon>Chitinophagia</taxon>
        <taxon>Chitinophagales</taxon>
        <taxon>Chitinophagaceae</taxon>
        <taxon>Sediminibacterium</taxon>
    </lineage>
</organism>
<dbReference type="SUPFAM" id="SSF56954">
    <property type="entry name" value="Outer membrane efflux proteins (OEP)"/>
    <property type="match status" value="1"/>
</dbReference>
<comment type="subcellular location">
    <subcellularLocation>
        <location evidence="1">Cell outer membrane</location>
    </subcellularLocation>
</comment>
<keyword evidence="5" id="KW-0998">Cell outer membrane</keyword>
<evidence type="ECO:0000313" key="9">
    <source>
        <dbReference type="Proteomes" id="UP000295741"/>
    </source>
</evidence>
<dbReference type="InterPro" id="IPR051906">
    <property type="entry name" value="TolC-like"/>
</dbReference>
<evidence type="ECO:0000256" key="5">
    <source>
        <dbReference type="ARBA" id="ARBA00023237"/>
    </source>
</evidence>
<keyword evidence="3" id="KW-0812">Transmembrane</keyword>
<keyword evidence="7" id="KW-0732">Signal</keyword>
<keyword evidence="4" id="KW-0472">Membrane</keyword>
<keyword evidence="2" id="KW-1134">Transmembrane beta strand</keyword>
<evidence type="ECO:0000256" key="1">
    <source>
        <dbReference type="ARBA" id="ARBA00004442"/>
    </source>
</evidence>
<proteinExistence type="predicted"/>
<dbReference type="PANTHER" id="PTHR30026">
    <property type="entry name" value="OUTER MEMBRANE PROTEIN TOLC"/>
    <property type="match status" value="1"/>
</dbReference>
<keyword evidence="6" id="KW-0175">Coiled coil</keyword>
<feature type="coiled-coil region" evidence="6">
    <location>
        <begin position="110"/>
        <end position="137"/>
    </location>
</feature>